<feature type="transmembrane region" description="Helical" evidence="5">
    <location>
        <begin position="338"/>
        <end position="355"/>
    </location>
</feature>
<dbReference type="PANTHER" id="PTHR10924:SF6">
    <property type="entry name" value="SOLUTE CARRIER FAMILY 49 MEMBER A3"/>
    <property type="match status" value="1"/>
</dbReference>
<comment type="caution">
    <text evidence="7">The sequence shown here is derived from an EMBL/GenBank/DDBJ whole genome shotgun (WGS) entry which is preliminary data.</text>
</comment>
<feature type="transmembrane region" description="Helical" evidence="5">
    <location>
        <begin position="398"/>
        <end position="422"/>
    </location>
</feature>
<comment type="subcellular location">
    <subcellularLocation>
        <location evidence="1">Membrane</location>
        <topology evidence="1">Multi-pass membrane protein</topology>
    </subcellularLocation>
</comment>
<dbReference type="InterPro" id="IPR022764">
    <property type="entry name" value="Peptidase_S54_rhomboid_dom"/>
</dbReference>
<feature type="transmembrane region" description="Helical" evidence="5">
    <location>
        <begin position="269"/>
        <end position="294"/>
    </location>
</feature>
<dbReference type="AlphaFoldDB" id="A0AAU9XBS8"/>
<dbReference type="Pfam" id="PF01694">
    <property type="entry name" value="Rhomboid"/>
    <property type="match status" value="1"/>
</dbReference>
<evidence type="ECO:0000313" key="8">
    <source>
        <dbReference type="Proteomes" id="UP001159428"/>
    </source>
</evidence>
<feature type="transmembrane region" description="Helical" evidence="5">
    <location>
        <begin position="306"/>
        <end position="326"/>
    </location>
</feature>
<reference evidence="7 8" key="1">
    <citation type="submission" date="2022-05" db="EMBL/GenBank/DDBJ databases">
        <authorList>
            <consortium name="Genoscope - CEA"/>
            <person name="William W."/>
        </authorList>
    </citation>
    <scope>NUCLEOTIDE SEQUENCE [LARGE SCALE GENOMIC DNA]</scope>
</reference>
<dbReference type="PROSITE" id="PS50850">
    <property type="entry name" value="MFS"/>
    <property type="match status" value="1"/>
</dbReference>
<dbReference type="SUPFAM" id="SSF103473">
    <property type="entry name" value="MFS general substrate transporter"/>
    <property type="match status" value="1"/>
</dbReference>
<proteinExistence type="predicted"/>
<dbReference type="Gene3D" id="1.20.1540.10">
    <property type="entry name" value="Rhomboid-like"/>
    <property type="match status" value="1"/>
</dbReference>
<keyword evidence="4 5" id="KW-0472">Membrane</keyword>
<dbReference type="Pfam" id="PF07690">
    <property type="entry name" value="MFS_1"/>
    <property type="match status" value="1"/>
</dbReference>
<dbReference type="InterPro" id="IPR036259">
    <property type="entry name" value="MFS_trans_sf"/>
</dbReference>
<feature type="transmembrane region" description="Helical" evidence="5">
    <location>
        <begin position="187"/>
        <end position="208"/>
    </location>
</feature>
<keyword evidence="8" id="KW-1185">Reference proteome</keyword>
<feature type="transmembrane region" description="Helical" evidence="5">
    <location>
        <begin position="51"/>
        <end position="71"/>
    </location>
</feature>
<feature type="domain" description="Major facilitator superfamily (MFS) profile" evidence="6">
    <location>
        <begin position="49"/>
        <end position="469"/>
    </location>
</feature>
<feature type="transmembrane region" description="Helical" evidence="5">
    <location>
        <begin position="577"/>
        <end position="598"/>
    </location>
</feature>
<feature type="transmembrane region" description="Helical" evidence="5">
    <location>
        <begin position="361"/>
        <end position="386"/>
    </location>
</feature>
<evidence type="ECO:0000256" key="4">
    <source>
        <dbReference type="ARBA" id="ARBA00023136"/>
    </source>
</evidence>
<feature type="transmembrane region" description="Helical" evidence="5">
    <location>
        <begin position="214"/>
        <end position="237"/>
    </location>
</feature>
<keyword evidence="2 5" id="KW-0812">Transmembrane</keyword>
<dbReference type="InterPro" id="IPR020846">
    <property type="entry name" value="MFS_dom"/>
</dbReference>
<feature type="transmembrane region" description="Helical" evidence="5">
    <location>
        <begin position="118"/>
        <end position="136"/>
    </location>
</feature>
<name>A0AAU9XBS8_9CNID</name>
<feature type="transmembrane region" description="Helical" evidence="5">
    <location>
        <begin position="699"/>
        <end position="717"/>
    </location>
</feature>
<dbReference type="EMBL" id="CALNXJ010000036">
    <property type="protein sequence ID" value="CAH3141976.1"/>
    <property type="molecule type" value="Genomic_DNA"/>
</dbReference>
<dbReference type="GO" id="GO:0016020">
    <property type="term" value="C:membrane"/>
    <property type="evidence" value="ECO:0007669"/>
    <property type="project" value="UniProtKB-SubCell"/>
</dbReference>
<dbReference type="SUPFAM" id="SSF144091">
    <property type="entry name" value="Rhomboid-like"/>
    <property type="match status" value="1"/>
</dbReference>
<dbReference type="CDD" id="cd17399">
    <property type="entry name" value="MFS_MFSD7"/>
    <property type="match status" value="1"/>
</dbReference>
<feature type="transmembrane region" description="Helical" evidence="5">
    <location>
        <begin position="442"/>
        <end position="464"/>
    </location>
</feature>
<evidence type="ECO:0000259" key="6">
    <source>
        <dbReference type="PROSITE" id="PS50850"/>
    </source>
</evidence>
<organism evidence="7 8">
    <name type="scientific">Pocillopora meandrina</name>
    <dbReference type="NCBI Taxonomy" id="46732"/>
    <lineage>
        <taxon>Eukaryota</taxon>
        <taxon>Metazoa</taxon>
        <taxon>Cnidaria</taxon>
        <taxon>Anthozoa</taxon>
        <taxon>Hexacorallia</taxon>
        <taxon>Scleractinia</taxon>
        <taxon>Astrocoeniina</taxon>
        <taxon>Pocilloporidae</taxon>
        <taxon>Pocillopora</taxon>
    </lineage>
</organism>
<protein>
    <recommendedName>
        <fullName evidence="6">Major facilitator superfamily (MFS) profile domain-containing protein</fullName>
    </recommendedName>
</protein>
<dbReference type="GO" id="GO:0004252">
    <property type="term" value="F:serine-type endopeptidase activity"/>
    <property type="evidence" value="ECO:0007669"/>
    <property type="project" value="InterPro"/>
</dbReference>
<dbReference type="PANTHER" id="PTHR10924">
    <property type="entry name" value="MAJOR FACILITATOR SUPERFAMILY PROTEIN-RELATED"/>
    <property type="match status" value="1"/>
</dbReference>
<accession>A0AAU9XBS8</accession>
<dbReference type="InterPro" id="IPR035952">
    <property type="entry name" value="Rhomboid-like_sf"/>
</dbReference>
<dbReference type="Proteomes" id="UP001159428">
    <property type="component" value="Unassembled WGS sequence"/>
</dbReference>
<evidence type="ECO:0000256" key="1">
    <source>
        <dbReference type="ARBA" id="ARBA00004141"/>
    </source>
</evidence>
<feature type="transmembrane region" description="Helical" evidence="5">
    <location>
        <begin position="737"/>
        <end position="758"/>
    </location>
</feature>
<sequence>MNPNDEKASLLHSGCSRSTIYSRNLSQGERILELSKSRELSSKYRLYRRRWYMLLVLFVLNVSNAMLWLSFAPVADYTASYYDESVNAVNWLSIVFLLCYLLFGLVAVWILDVLGLRTGVLLGAWLNAIGAGVRILSGLDFVLPNIKFIVVMIGQTSASLAQPFLLGSPTKLAALWFGADERATANMIASLSNPMGVMIANVLAPVIVNDETGIPFMLEIFSIPAFLGVVMATFGVCSSSPPTPPTASAESSSEPFFQGLKKLLQNKPYLVLLVTFGSGIGLFTCLTTILEQVICPRGYSDDMAGTAGAVLIAVGLVGGGFTGVYVDKTKKFKETAKISYALAAVSCCLLLYVSSKPGQPALVVATCGLFGFFSFALMPVCLEVGVECTYPVAEATSAGLLWMAGQATGVIFILVSQALAFPKVFEKSKCHQKSGDKKVPDYLYSMIFMTSAAVAMAILIIYGFNPSYKRLQMEQRKEAQKILQAGLVGLQLPCLVSAAQPSSPLAQFQSYGLLFNMSSATLKDHFSFSPENLAQGRYHTLVTNLFNHQDEQHLFNNFATLVPNGYHVHRRFGRKHLLAAFFGGGVAGNLTQYCFYIFQKIRWETVLPSPNSWGLLGDFLGNKADILQKFALDKAFTSIHGTTSCKGASAAICSIVAIETCANIVSLYDKYIELRRRRRLGIADREWDNQMTQEMMYEVCHLGLVIIVLLSDLVPLLDSTTPGKGIIRTFVAYSADGIGHAAHMGGFIFGVLYYLIALSGNRTPGNNR</sequence>
<dbReference type="Gene3D" id="1.20.1250.20">
    <property type="entry name" value="MFS general substrate transporter like domains"/>
    <property type="match status" value="2"/>
</dbReference>
<dbReference type="InterPro" id="IPR049680">
    <property type="entry name" value="FLVCR1-2_SLC49-like"/>
</dbReference>
<gene>
    <name evidence="7" type="ORF">PMEA_00019884</name>
</gene>
<evidence type="ECO:0000313" key="7">
    <source>
        <dbReference type="EMBL" id="CAH3141976.1"/>
    </source>
</evidence>
<evidence type="ECO:0000256" key="5">
    <source>
        <dbReference type="SAM" id="Phobius"/>
    </source>
</evidence>
<feature type="transmembrane region" description="Helical" evidence="5">
    <location>
        <begin position="91"/>
        <end position="111"/>
    </location>
</feature>
<evidence type="ECO:0000256" key="2">
    <source>
        <dbReference type="ARBA" id="ARBA00022692"/>
    </source>
</evidence>
<keyword evidence="3 5" id="KW-1133">Transmembrane helix</keyword>
<evidence type="ECO:0000256" key="3">
    <source>
        <dbReference type="ARBA" id="ARBA00022989"/>
    </source>
</evidence>
<dbReference type="InterPro" id="IPR011701">
    <property type="entry name" value="MFS"/>
</dbReference>
<dbReference type="GO" id="GO:0022857">
    <property type="term" value="F:transmembrane transporter activity"/>
    <property type="evidence" value="ECO:0007669"/>
    <property type="project" value="InterPro"/>
</dbReference>